<protein>
    <submittedName>
        <fullName evidence="2">Uncharacterized protein</fullName>
    </submittedName>
</protein>
<evidence type="ECO:0000256" key="1">
    <source>
        <dbReference type="SAM" id="MobiDB-lite"/>
    </source>
</evidence>
<dbReference type="EMBL" id="BGPR01000129">
    <property type="protein sequence ID" value="GBL97421.1"/>
    <property type="molecule type" value="Genomic_DNA"/>
</dbReference>
<comment type="caution">
    <text evidence="2">The sequence shown here is derived from an EMBL/GenBank/DDBJ whole genome shotgun (WGS) entry which is preliminary data.</text>
</comment>
<proteinExistence type="predicted"/>
<reference evidence="2 3" key="1">
    <citation type="journal article" date="2019" name="Sci. Rep.">
        <title>Orb-weaving spider Araneus ventricosus genome elucidates the spidroin gene catalogue.</title>
        <authorList>
            <person name="Kono N."/>
            <person name="Nakamura H."/>
            <person name="Ohtoshi R."/>
            <person name="Moran D.A.P."/>
            <person name="Shinohara A."/>
            <person name="Yoshida Y."/>
            <person name="Fujiwara M."/>
            <person name="Mori M."/>
            <person name="Tomita M."/>
            <person name="Arakawa K."/>
        </authorList>
    </citation>
    <scope>NUCLEOTIDE SEQUENCE [LARGE SCALE GENOMIC DNA]</scope>
</reference>
<accession>A0A4Y2BYW3</accession>
<sequence length="142" mass="16066">MVVFGSCAIKLKSTNQPLKWRRETEKLFWVGPRNTEPHQETRTALELAPPRQTSAPYQRENDVRFYVYLPKLNDGCSVESGFEPGTLQPRNRDLTTRLHYTAHSEPACEIGLRPETVRRGGEPKAAAPDTLRPPRPAAAKIM</sequence>
<evidence type="ECO:0000313" key="3">
    <source>
        <dbReference type="Proteomes" id="UP000499080"/>
    </source>
</evidence>
<dbReference type="AlphaFoldDB" id="A0A4Y2BYW3"/>
<feature type="region of interest" description="Disordered" evidence="1">
    <location>
        <begin position="118"/>
        <end position="142"/>
    </location>
</feature>
<evidence type="ECO:0000313" key="2">
    <source>
        <dbReference type="EMBL" id="GBL97421.1"/>
    </source>
</evidence>
<gene>
    <name evidence="2" type="ORF">AVEN_170527_1</name>
</gene>
<keyword evidence="3" id="KW-1185">Reference proteome</keyword>
<dbReference type="Proteomes" id="UP000499080">
    <property type="component" value="Unassembled WGS sequence"/>
</dbReference>
<name>A0A4Y2BYW3_ARAVE</name>
<organism evidence="2 3">
    <name type="scientific">Araneus ventricosus</name>
    <name type="common">Orbweaver spider</name>
    <name type="synonym">Epeira ventricosa</name>
    <dbReference type="NCBI Taxonomy" id="182803"/>
    <lineage>
        <taxon>Eukaryota</taxon>
        <taxon>Metazoa</taxon>
        <taxon>Ecdysozoa</taxon>
        <taxon>Arthropoda</taxon>
        <taxon>Chelicerata</taxon>
        <taxon>Arachnida</taxon>
        <taxon>Araneae</taxon>
        <taxon>Araneomorphae</taxon>
        <taxon>Entelegynae</taxon>
        <taxon>Araneoidea</taxon>
        <taxon>Araneidae</taxon>
        <taxon>Araneus</taxon>
    </lineage>
</organism>
<feature type="region of interest" description="Disordered" evidence="1">
    <location>
        <begin position="35"/>
        <end position="56"/>
    </location>
</feature>